<dbReference type="Pfam" id="PF00795">
    <property type="entry name" value="CN_hydrolase"/>
    <property type="match status" value="1"/>
</dbReference>
<dbReference type="Gene3D" id="3.60.110.10">
    <property type="entry name" value="Carbon-nitrogen hydrolase"/>
    <property type="match status" value="1"/>
</dbReference>
<name>A0A939EBU5_9HYPH</name>
<evidence type="ECO:0000313" key="3">
    <source>
        <dbReference type="Proteomes" id="UP000664096"/>
    </source>
</evidence>
<evidence type="ECO:0000259" key="1">
    <source>
        <dbReference type="PROSITE" id="PS50263"/>
    </source>
</evidence>
<feature type="domain" description="CN hydrolase" evidence="1">
    <location>
        <begin position="4"/>
        <end position="268"/>
    </location>
</feature>
<comment type="caution">
    <text evidence="2">The sequence shown here is derived from an EMBL/GenBank/DDBJ whole genome shotgun (WGS) entry which is preliminary data.</text>
</comment>
<gene>
    <name evidence="2" type="ORF">JF539_08300</name>
</gene>
<dbReference type="PROSITE" id="PS50263">
    <property type="entry name" value="CN_HYDROLASE"/>
    <property type="match status" value="1"/>
</dbReference>
<accession>A0A939EBU5</accession>
<proteinExistence type="predicted"/>
<dbReference type="PANTHER" id="PTHR23088:SF50">
    <property type="entry name" value="HYDROLASE YHCX"/>
    <property type="match status" value="1"/>
</dbReference>
<evidence type="ECO:0000313" key="2">
    <source>
        <dbReference type="EMBL" id="MBN9670337.1"/>
    </source>
</evidence>
<dbReference type="SUPFAM" id="SSF56317">
    <property type="entry name" value="Carbon-nitrogen hydrolase"/>
    <property type="match status" value="1"/>
</dbReference>
<organism evidence="2 3">
    <name type="scientific">Roseibium aggregatum</name>
    <dbReference type="NCBI Taxonomy" id="187304"/>
    <lineage>
        <taxon>Bacteria</taxon>
        <taxon>Pseudomonadati</taxon>
        <taxon>Pseudomonadota</taxon>
        <taxon>Alphaproteobacteria</taxon>
        <taxon>Hyphomicrobiales</taxon>
        <taxon>Stappiaceae</taxon>
        <taxon>Roseibium</taxon>
    </lineage>
</organism>
<sequence>MTEYPIALWSFNLGRAPASVREFAEQIEDGMKRASSEGAKLLVLPEYLNECCLAFKPEGLRPDREMDWLASVGEELLPLIAPLPKQYGLSVLAGSMPVKTPEGITNTAVLLTSDGREIRQDKLCLTPFEQNSDTWRLIPGKELRVFELDGLKMAILICLDVEMPALSGLLAKQDLDLLIVPSMTEMHSGYHRVFGCAKARAVELMCAVAVCGVVGRSQGTTQNDTNVSGAALYLPCEEEFGYSGIAAEIAPTGGTRGEEPFLIASVPFEKLRDLKTGKAEVWPGAWTADHVAVKVDELAV</sequence>
<dbReference type="InterPro" id="IPR003010">
    <property type="entry name" value="C-N_Hydrolase"/>
</dbReference>
<dbReference type="AlphaFoldDB" id="A0A939EBU5"/>
<dbReference type="Proteomes" id="UP000664096">
    <property type="component" value="Unassembled WGS sequence"/>
</dbReference>
<protein>
    <submittedName>
        <fullName evidence="2">Nitrilase</fullName>
    </submittedName>
</protein>
<dbReference type="RefSeq" id="WP_207139829.1">
    <property type="nucleotide sequence ID" value="NZ_JAEKJZ010000001.1"/>
</dbReference>
<dbReference type="PANTHER" id="PTHR23088">
    <property type="entry name" value="NITRILASE-RELATED"/>
    <property type="match status" value="1"/>
</dbReference>
<dbReference type="EMBL" id="JAEKJZ010000001">
    <property type="protein sequence ID" value="MBN9670337.1"/>
    <property type="molecule type" value="Genomic_DNA"/>
</dbReference>
<reference evidence="2" key="1">
    <citation type="submission" date="2020-12" db="EMBL/GenBank/DDBJ databases">
        <title>Oil enriched cultivation method for isolating marine PHA-producing bacteria.</title>
        <authorList>
            <person name="Zheng W."/>
            <person name="Yu S."/>
            <person name="Huang Y."/>
        </authorList>
    </citation>
    <scope>NUCLEOTIDE SEQUENCE</scope>
    <source>
        <strain evidence="2">SY-2-12</strain>
    </source>
</reference>
<dbReference type="InterPro" id="IPR036526">
    <property type="entry name" value="C-N_Hydrolase_sf"/>
</dbReference>